<gene>
    <name evidence="3" type="ORF">G5C33_15805</name>
</gene>
<dbReference type="PANTHER" id="PTHR23028">
    <property type="entry name" value="ACETYLTRANSFERASE"/>
    <property type="match status" value="1"/>
</dbReference>
<feature type="transmembrane region" description="Helical" evidence="1">
    <location>
        <begin position="46"/>
        <end position="65"/>
    </location>
</feature>
<protein>
    <submittedName>
        <fullName evidence="3">Acyltransferase</fullName>
    </submittedName>
</protein>
<evidence type="ECO:0000313" key="3">
    <source>
        <dbReference type="EMBL" id="QIG81102.1"/>
    </source>
</evidence>
<dbReference type="EMBL" id="CP049109">
    <property type="protein sequence ID" value="QIG81102.1"/>
    <property type="molecule type" value="Genomic_DNA"/>
</dbReference>
<dbReference type="InterPro" id="IPR002656">
    <property type="entry name" value="Acyl_transf_3_dom"/>
</dbReference>
<organism evidence="3 4">
    <name type="scientific">Stakelama tenebrarum</name>
    <dbReference type="NCBI Taxonomy" id="2711215"/>
    <lineage>
        <taxon>Bacteria</taxon>
        <taxon>Pseudomonadati</taxon>
        <taxon>Pseudomonadota</taxon>
        <taxon>Alphaproteobacteria</taxon>
        <taxon>Sphingomonadales</taxon>
        <taxon>Sphingomonadaceae</taxon>
        <taxon>Stakelama</taxon>
    </lineage>
</organism>
<dbReference type="AlphaFoldDB" id="A0A6G6Y834"/>
<dbReference type="KEGG" id="spzr:G5C33_15805"/>
<evidence type="ECO:0000259" key="2">
    <source>
        <dbReference type="Pfam" id="PF01757"/>
    </source>
</evidence>
<keyword evidence="1" id="KW-0812">Transmembrane</keyword>
<name>A0A6G6Y834_9SPHN</name>
<keyword evidence="3" id="KW-0012">Acyltransferase</keyword>
<dbReference type="GO" id="GO:0016020">
    <property type="term" value="C:membrane"/>
    <property type="evidence" value="ECO:0007669"/>
    <property type="project" value="TreeGrafter"/>
</dbReference>
<feature type="transmembrane region" description="Helical" evidence="1">
    <location>
        <begin position="283"/>
        <end position="300"/>
    </location>
</feature>
<feature type="transmembrane region" description="Helical" evidence="1">
    <location>
        <begin position="229"/>
        <end position="248"/>
    </location>
</feature>
<feature type="transmembrane region" description="Helical" evidence="1">
    <location>
        <begin position="86"/>
        <end position="106"/>
    </location>
</feature>
<dbReference type="Pfam" id="PF01757">
    <property type="entry name" value="Acyl_transf_3"/>
    <property type="match status" value="1"/>
</dbReference>
<accession>A0A6G6Y834</accession>
<proteinExistence type="predicted"/>
<feature type="transmembrane region" description="Helical" evidence="1">
    <location>
        <begin position="7"/>
        <end position="26"/>
    </location>
</feature>
<dbReference type="PANTHER" id="PTHR23028:SF53">
    <property type="entry name" value="ACYL_TRANSF_3 DOMAIN-CONTAINING PROTEIN"/>
    <property type="match status" value="1"/>
</dbReference>
<feature type="domain" description="Acyltransferase 3" evidence="2">
    <location>
        <begin position="9"/>
        <end position="333"/>
    </location>
</feature>
<keyword evidence="3" id="KW-0808">Transferase</keyword>
<dbReference type="GO" id="GO:0016747">
    <property type="term" value="F:acyltransferase activity, transferring groups other than amino-acyl groups"/>
    <property type="evidence" value="ECO:0007669"/>
    <property type="project" value="InterPro"/>
</dbReference>
<feature type="transmembrane region" description="Helical" evidence="1">
    <location>
        <begin position="320"/>
        <end position="338"/>
    </location>
</feature>
<keyword evidence="1" id="KW-0472">Membrane</keyword>
<feature type="transmembrane region" description="Helical" evidence="1">
    <location>
        <begin position="202"/>
        <end position="222"/>
    </location>
</feature>
<sequence length="366" mass="40059">MSAKPELRALTSVRGIAALLVVFYHIRMSIAGLPQPLLEFFAKGYLAVDFFFLLSGFVIWLSYAQRLRDGGLAAIPTFLKRRVARIWPLHLFVLAGGVALALLLAATGRHDANEFPFAQLPLHIFLLQNWGFTQGLSWNDPAWSISAELGAYLLFPLLAVAIDWRRIPGWAIIAAIVALALLLASVMAMGGAQTLGEDIARFGLLRCLIEFAAGNALCALWLRWRERPMVPAVAASLLALLCFAAWAAGMPETLAVPLAFAASLLALALTSGRRGNPLEGRTLHWLGEISYAVYLGHYLLWTAFKLAFVSDVGAVPPALIALYMAMVIVSAAMLYHWIERPAQRWINGLAPARRREPVARDAALPR</sequence>
<evidence type="ECO:0000313" key="4">
    <source>
        <dbReference type="Proteomes" id="UP000501568"/>
    </source>
</evidence>
<reference evidence="3 4" key="1">
    <citation type="submission" date="2020-02" db="EMBL/GenBank/DDBJ databases">
        <authorList>
            <person name="Zheng R.K."/>
            <person name="Sun C.M."/>
        </authorList>
    </citation>
    <scope>NUCLEOTIDE SEQUENCE [LARGE SCALE GENOMIC DNA]</scope>
    <source>
        <strain evidence="4">zrk23</strain>
    </source>
</reference>
<keyword evidence="4" id="KW-1185">Reference proteome</keyword>
<feature type="transmembrane region" description="Helical" evidence="1">
    <location>
        <begin position="142"/>
        <end position="162"/>
    </location>
</feature>
<feature type="transmembrane region" description="Helical" evidence="1">
    <location>
        <begin position="169"/>
        <end position="190"/>
    </location>
</feature>
<dbReference type="InterPro" id="IPR050879">
    <property type="entry name" value="Acyltransferase_3"/>
</dbReference>
<dbReference type="RefSeq" id="WP_165328031.1">
    <property type="nucleotide sequence ID" value="NZ_CP049109.1"/>
</dbReference>
<feature type="transmembrane region" description="Helical" evidence="1">
    <location>
        <begin position="254"/>
        <end position="271"/>
    </location>
</feature>
<evidence type="ECO:0000256" key="1">
    <source>
        <dbReference type="SAM" id="Phobius"/>
    </source>
</evidence>
<dbReference type="Proteomes" id="UP000501568">
    <property type="component" value="Chromosome"/>
</dbReference>
<dbReference type="GO" id="GO:0009103">
    <property type="term" value="P:lipopolysaccharide biosynthetic process"/>
    <property type="evidence" value="ECO:0007669"/>
    <property type="project" value="TreeGrafter"/>
</dbReference>
<keyword evidence="1" id="KW-1133">Transmembrane helix</keyword>